<dbReference type="GeneID" id="100381689"/>
<protein>
    <submittedName>
        <fullName evidence="1">Uncharacterized protein</fullName>
    </submittedName>
</protein>
<evidence type="ECO:0000313" key="1">
    <source>
        <dbReference type="EMBL" id="ACN26702.1"/>
    </source>
</evidence>
<dbReference type="HOGENOM" id="CLU_845582_0_0_1"/>
<dbReference type="EMBL" id="BT062005">
    <property type="protein sequence ID" value="ACN26702.1"/>
    <property type="molecule type" value="mRNA"/>
</dbReference>
<dbReference type="AlphaFoldDB" id="C0HI49"/>
<proteinExistence type="evidence at transcript level"/>
<sequence length="329" mass="35312">MALCCFYSLPCSPMEVAPLPSSLRAVVLQLGLLPSSLGRSALLALLRRALAPSLRAPPSRRPLHAMAAAPRVACSTVPSSLALALPSAMDVVGLDSLWLRHPSCSLLRPIRLGSTMARRGRVEMWRIEESLRVLPALRCRGPSLGCAQLQLRALSLVARVLASLSCARSTSSMASRPSCPPARPLGSLGLNLHRAALLPLSLLHCRQLPVSPQSPSRRAPPPVPATLSATPCFPGVARALGPCESTLVRQRHPCRLCNACTRLSTSLAARSLRVSSSTSRHRNSIMSVCVWKNGVDGEESEARVVLAFIWCGIGAMVEEENEVRKRRLS</sequence>
<dbReference type="RefSeq" id="NP_001167972.1">
    <property type="nucleotide sequence ID" value="NM_001174501.1"/>
</dbReference>
<accession>C0HI49</accession>
<reference evidence="1" key="1">
    <citation type="journal article" date="2009" name="PLoS Genet.">
        <title>Sequencing, mapping, and analysis of 27,455 maize full-length cDNAs.</title>
        <authorList>
            <person name="Soderlund C."/>
            <person name="Descour A."/>
            <person name="Kudrna D."/>
            <person name="Bomhoff M."/>
            <person name="Boyd L."/>
            <person name="Currie J."/>
            <person name="Angelova A."/>
            <person name="Collura K."/>
            <person name="Wissotski M."/>
            <person name="Ashley E."/>
            <person name="Morrow D."/>
            <person name="Fernandes J."/>
            <person name="Walbot V."/>
            <person name="Yu Y."/>
        </authorList>
    </citation>
    <scope>NUCLEOTIDE SEQUENCE</scope>
    <source>
        <strain evidence="1">B73</strain>
    </source>
</reference>
<name>C0HI49_MAIZE</name>
<organism evidence="1">
    <name type="scientific">Zea mays</name>
    <name type="common">Maize</name>
    <dbReference type="NCBI Taxonomy" id="4577"/>
    <lineage>
        <taxon>Eukaryota</taxon>
        <taxon>Viridiplantae</taxon>
        <taxon>Streptophyta</taxon>
        <taxon>Embryophyta</taxon>
        <taxon>Tracheophyta</taxon>
        <taxon>Spermatophyta</taxon>
        <taxon>Magnoliopsida</taxon>
        <taxon>Liliopsida</taxon>
        <taxon>Poales</taxon>
        <taxon>Poaceae</taxon>
        <taxon>PACMAD clade</taxon>
        <taxon>Panicoideae</taxon>
        <taxon>Andropogonodae</taxon>
        <taxon>Andropogoneae</taxon>
        <taxon>Tripsacinae</taxon>
        <taxon>Zea</taxon>
    </lineage>
</organism>
<dbReference type="KEGG" id="zma:100381689"/>